<protein>
    <recommendedName>
        <fullName evidence="4">Transposase</fullName>
    </recommendedName>
</protein>
<evidence type="ECO:0000313" key="2">
    <source>
        <dbReference type="EMBL" id="GHO60093.1"/>
    </source>
</evidence>
<keyword evidence="3" id="KW-1185">Reference proteome</keyword>
<dbReference type="RefSeq" id="WP_201374080.1">
    <property type="nucleotide sequence ID" value="NZ_BNJG01000002.1"/>
</dbReference>
<dbReference type="EMBL" id="BNJG01000004">
    <property type="protein sequence ID" value="GHO60093.1"/>
    <property type="molecule type" value="Genomic_DNA"/>
</dbReference>
<evidence type="ECO:0008006" key="4">
    <source>
        <dbReference type="Google" id="ProtNLM"/>
    </source>
</evidence>
<organism evidence="2 3">
    <name type="scientific">Ktedonobacter robiniae</name>
    <dbReference type="NCBI Taxonomy" id="2778365"/>
    <lineage>
        <taxon>Bacteria</taxon>
        <taxon>Bacillati</taxon>
        <taxon>Chloroflexota</taxon>
        <taxon>Ktedonobacteria</taxon>
        <taxon>Ktedonobacterales</taxon>
        <taxon>Ktedonobacteraceae</taxon>
        <taxon>Ktedonobacter</taxon>
    </lineage>
</organism>
<evidence type="ECO:0000313" key="1">
    <source>
        <dbReference type="EMBL" id="GHO57776.1"/>
    </source>
</evidence>
<reference evidence="2 3" key="1">
    <citation type="journal article" date="2021" name="Int. J. Syst. Evol. Microbiol.">
        <title>Reticulibacter mediterranei gen. nov., sp. nov., within the new family Reticulibacteraceae fam. nov., and Ktedonospora formicarum gen. nov., sp. nov., Ktedonobacter robiniae sp. nov., Dictyobacter formicarum sp. nov. and Dictyobacter arantiisoli sp. nov., belonging to the class Ktedonobacteria.</title>
        <authorList>
            <person name="Yabe S."/>
            <person name="Zheng Y."/>
            <person name="Wang C.M."/>
            <person name="Sakai Y."/>
            <person name="Abe K."/>
            <person name="Yokota A."/>
            <person name="Donadio S."/>
            <person name="Cavaletti L."/>
            <person name="Monciardini P."/>
        </authorList>
    </citation>
    <scope>NUCLEOTIDE SEQUENCE [LARGE SCALE GENOMIC DNA]</scope>
    <source>
        <strain evidence="2 3">SOSP1-30</strain>
    </source>
</reference>
<dbReference type="EMBL" id="BNJG01000002">
    <property type="protein sequence ID" value="GHO57776.1"/>
    <property type="molecule type" value="Genomic_DNA"/>
</dbReference>
<gene>
    <name evidence="1" type="ORF">KSB_62510</name>
    <name evidence="2" type="ORF">KSB_85680</name>
</gene>
<proteinExistence type="predicted"/>
<comment type="caution">
    <text evidence="2">The sequence shown here is derived from an EMBL/GenBank/DDBJ whole genome shotgun (WGS) entry which is preliminary data.</text>
</comment>
<dbReference type="Proteomes" id="UP000654345">
    <property type="component" value="Unassembled WGS sequence"/>
</dbReference>
<accession>A0ABQ3V5A0</accession>
<sequence length="67" mass="7831">MAEIEIGIFARVCLSHRVQTMQELRQRIAAVQVERNAQRCTISWRFTCNDARDTLHDLYPAINNKLD</sequence>
<name>A0ABQ3V5A0_9CHLR</name>
<evidence type="ECO:0000313" key="3">
    <source>
        <dbReference type="Proteomes" id="UP000654345"/>
    </source>
</evidence>